<dbReference type="EMBL" id="KV453925">
    <property type="protein sequence ID" value="ODV76067.1"/>
    <property type="molecule type" value="Genomic_DNA"/>
</dbReference>
<dbReference type="AlphaFoldDB" id="A0A0H5BZ42"/>
<dbReference type="EMBL" id="CDQK01000001">
    <property type="protein sequence ID" value="CEP20753.1"/>
    <property type="molecule type" value="Genomic_DNA"/>
</dbReference>
<keyword evidence="4" id="KW-1185">Reference proteome</keyword>
<evidence type="ECO:0000313" key="1">
    <source>
        <dbReference type="EMBL" id="CEP20753.1"/>
    </source>
</evidence>
<dbReference type="InterPro" id="IPR003428">
    <property type="entry name" value="MAM33"/>
</dbReference>
<organism evidence="1 3">
    <name type="scientific">Cyberlindnera jadinii (strain ATCC 18201 / CBS 1600 / BCRC 20928 / JCM 3617 / NBRC 0987 / NRRL Y-1542)</name>
    <name type="common">Torula yeast</name>
    <name type="synonym">Candida utilis</name>
    <dbReference type="NCBI Taxonomy" id="983966"/>
    <lineage>
        <taxon>Eukaryota</taxon>
        <taxon>Fungi</taxon>
        <taxon>Dikarya</taxon>
        <taxon>Ascomycota</taxon>
        <taxon>Saccharomycotina</taxon>
        <taxon>Saccharomycetes</taxon>
        <taxon>Phaffomycetales</taxon>
        <taxon>Phaffomycetaceae</taxon>
        <taxon>Cyberlindnera</taxon>
    </lineage>
</organism>
<reference evidence="1" key="1">
    <citation type="submission" date="2014-12" db="EMBL/GenBank/DDBJ databases">
        <authorList>
            <person name="Jaenicke S."/>
        </authorList>
    </citation>
    <scope>NUCLEOTIDE SEQUENCE [LARGE SCALE GENOMIC DNA]</scope>
    <source>
        <strain evidence="1">CBS1600</strain>
    </source>
</reference>
<proteinExistence type="predicted"/>
<evidence type="ECO:0000313" key="2">
    <source>
        <dbReference type="EMBL" id="ODV76067.1"/>
    </source>
</evidence>
<evidence type="ECO:0000313" key="4">
    <source>
        <dbReference type="Proteomes" id="UP000094389"/>
    </source>
</evidence>
<reference evidence="3" key="2">
    <citation type="journal article" date="2015" name="J. Biotechnol.">
        <title>The structure of the Cyberlindnera jadinii genome and its relation to Candida utilis analyzed by the occurrence of single nucleotide polymorphisms.</title>
        <authorList>
            <person name="Rupp O."/>
            <person name="Brinkrolf K."/>
            <person name="Buerth C."/>
            <person name="Kunigo M."/>
            <person name="Schneider J."/>
            <person name="Jaenicke S."/>
            <person name="Goesmann A."/>
            <person name="Puehler A."/>
            <person name="Jaeger K.-E."/>
            <person name="Ernst J.F."/>
        </authorList>
    </citation>
    <scope>NUCLEOTIDE SEQUENCE [LARGE SCALE GENOMIC DNA]</scope>
    <source>
        <strain evidence="3">ATCC 18201 / CBS 1600 / BCRC 20928 / JCM 3617 / NBRC 0987 / NRRL Y-1542</strain>
    </source>
</reference>
<dbReference type="GO" id="GO:0005759">
    <property type="term" value="C:mitochondrial matrix"/>
    <property type="evidence" value="ECO:0007669"/>
    <property type="project" value="InterPro"/>
</dbReference>
<dbReference type="InterPro" id="IPR036561">
    <property type="entry name" value="MAM33_sf"/>
</dbReference>
<sequence>MSFRIANRTIVQALKRTSLLRSAPAYSSLAIRSFATSKPVFNEPTSRVASTLKAELEHERDNAPEAFNETSFAGFSVVNTNGQALGKLEKDSSDELVHVFFDVNQIVNLRSNEAEEIEGEEEGFEDPYDSNFINVNVVVEKKSDGSAVAFDVLVGPEDGSSYIENVTAYADKTEALEESAEAEQKRDLRYNGPAFTNLDEKLQEDFENYLVSRGINTDLFRFIVDYGVAKENNEYISWLNKLNKFFN</sequence>
<gene>
    <name evidence="1" type="ORF">BN1211_0700</name>
    <name evidence="2" type="ORF">CYBJADRAFT_122461</name>
</gene>
<accession>A0A1E4S976</accession>
<dbReference type="PANTHER" id="PTHR10826:SF1">
    <property type="entry name" value="COMPLEMENT COMPONENT 1 Q SUBCOMPONENT-BINDING PROTEIN, MITOCHONDRIAL"/>
    <property type="match status" value="1"/>
</dbReference>
<evidence type="ECO:0000313" key="3">
    <source>
        <dbReference type="Proteomes" id="UP000038830"/>
    </source>
</evidence>
<dbReference type="OrthoDB" id="278212at2759"/>
<protein>
    <submittedName>
        <fullName evidence="2">Mitochondrial glyco protein</fullName>
    </submittedName>
</protein>
<dbReference type="SUPFAM" id="SSF54529">
    <property type="entry name" value="Mitochondrial glycoprotein MAM33-like"/>
    <property type="match status" value="1"/>
</dbReference>
<accession>A0A0H5BZ42</accession>
<reference evidence="2 4" key="3">
    <citation type="journal article" date="2016" name="Proc. Natl. Acad. Sci. U.S.A.">
        <title>Comparative genomics of biotechnologically important yeasts.</title>
        <authorList>
            <person name="Riley R."/>
            <person name="Haridas S."/>
            <person name="Wolfe K.H."/>
            <person name="Lopes M.R."/>
            <person name="Hittinger C.T."/>
            <person name="Goeker M."/>
            <person name="Salamov A.A."/>
            <person name="Wisecaver J.H."/>
            <person name="Long T.M."/>
            <person name="Calvey C.H."/>
            <person name="Aerts A.L."/>
            <person name="Barry K.W."/>
            <person name="Choi C."/>
            <person name="Clum A."/>
            <person name="Coughlan A.Y."/>
            <person name="Deshpande S."/>
            <person name="Douglass A.P."/>
            <person name="Hanson S.J."/>
            <person name="Klenk H.-P."/>
            <person name="LaButti K.M."/>
            <person name="Lapidus A."/>
            <person name="Lindquist E.A."/>
            <person name="Lipzen A.M."/>
            <person name="Meier-Kolthoff J.P."/>
            <person name="Ohm R.A."/>
            <person name="Otillar R.P."/>
            <person name="Pangilinan J.L."/>
            <person name="Peng Y."/>
            <person name="Rokas A."/>
            <person name="Rosa C.A."/>
            <person name="Scheuner C."/>
            <person name="Sibirny A.A."/>
            <person name="Slot J.C."/>
            <person name="Stielow J.B."/>
            <person name="Sun H."/>
            <person name="Kurtzman C.P."/>
            <person name="Blackwell M."/>
            <person name="Grigoriev I.V."/>
            <person name="Jeffries T.W."/>
        </authorList>
    </citation>
    <scope>NUCLEOTIDE SEQUENCE [LARGE SCALE GENOMIC DNA]</scope>
    <source>
        <strain evidence="4">ATCC 18201 / CBS 1600 / BCRC 20928 / JCM 3617 / NBRC 0987 / NRRL Y-1542</strain>
        <strain evidence="2">NRRL Y-1542</strain>
    </source>
</reference>
<name>A0A0H5BZ42_CYBJN</name>
<dbReference type="PANTHER" id="PTHR10826">
    <property type="entry name" value="COMPLEMENT COMPONENT 1"/>
    <property type="match status" value="1"/>
</dbReference>
<dbReference type="Proteomes" id="UP000038830">
    <property type="component" value="Unassembled WGS sequence"/>
</dbReference>
<dbReference type="GO" id="GO:0042256">
    <property type="term" value="P:cytosolic ribosome assembly"/>
    <property type="evidence" value="ECO:0007669"/>
    <property type="project" value="TreeGrafter"/>
</dbReference>
<dbReference type="OMA" id="CEYMMSK"/>
<dbReference type="Proteomes" id="UP000094389">
    <property type="component" value="Unassembled WGS sequence"/>
</dbReference>
<dbReference type="STRING" id="983966.A0A0H5BZ42"/>
<dbReference type="Pfam" id="PF02330">
    <property type="entry name" value="MAM33"/>
    <property type="match status" value="1"/>
</dbReference>
<dbReference type="Gene3D" id="3.10.280.10">
    <property type="entry name" value="Mitochondrial glycoprotein"/>
    <property type="match status" value="1"/>
</dbReference>